<name>A0ABP0N615_9DINO</name>
<gene>
    <name evidence="1" type="ORF">SCF082_LOCUS31117</name>
</gene>
<comment type="caution">
    <text evidence="1">The sequence shown here is derived from an EMBL/GenBank/DDBJ whole genome shotgun (WGS) entry which is preliminary data.</text>
</comment>
<dbReference type="Proteomes" id="UP001642464">
    <property type="component" value="Unassembled WGS sequence"/>
</dbReference>
<reference evidence="1 2" key="1">
    <citation type="submission" date="2024-02" db="EMBL/GenBank/DDBJ databases">
        <authorList>
            <person name="Chen Y."/>
            <person name="Shah S."/>
            <person name="Dougan E. K."/>
            <person name="Thang M."/>
            <person name="Chan C."/>
        </authorList>
    </citation>
    <scope>NUCLEOTIDE SEQUENCE [LARGE SCALE GENOMIC DNA]</scope>
</reference>
<organism evidence="1 2">
    <name type="scientific">Durusdinium trenchii</name>
    <dbReference type="NCBI Taxonomy" id="1381693"/>
    <lineage>
        <taxon>Eukaryota</taxon>
        <taxon>Sar</taxon>
        <taxon>Alveolata</taxon>
        <taxon>Dinophyceae</taxon>
        <taxon>Suessiales</taxon>
        <taxon>Symbiodiniaceae</taxon>
        <taxon>Durusdinium</taxon>
    </lineage>
</organism>
<sequence length="112" mass="12663">MAFDGDAKLGDLMKKLSTEQGIEIAKQVLLYKCKEFRMPAYEKGKLVIYDGQQRVVTEDQRLTDLKIDGAEPLVCGELQDEWLEEVKWGAFGQTLYEATQEIRAFARGSSLA</sequence>
<accession>A0ABP0N615</accession>
<evidence type="ECO:0000313" key="2">
    <source>
        <dbReference type="Proteomes" id="UP001642464"/>
    </source>
</evidence>
<dbReference type="EMBL" id="CAXAMM010026147">
    <property type="protein sequence ID" value="CAK9058309.1"/>
    <property type="molecule type" value="Genomic_DNA"/>
</dbReference>
<protein>
    <submittedName>
        <fullName evidence="1">Uncharacterized protein</fullName>
    </submittedName>
</protein>
<proteinExistence type="predicted"/>
<evidence type="ECO:0000313" key="1">
    <source>
        <dbReference type="EMBL" id="CAK9058309.1"/>
    </source>
</evidence>
<keyword evidence="2" id="KW-1185">Reference proteome</keyword>